<evidence type="ECO:0000313" key="2">
    <source>
        <dbReference type="EMBL" id="MBP2025129.1"/>
    </source>
</evidence>
<proteinExistence type="predicted"/>
<reference evidence="2 3" key="1">
    <citation type="submission" date="2021-03" db="EMBL/GenBank/DDBJ databases">
        <title>Genomic Encyclopedia of Type Strains, Phase IV (KMG-IV): sequencing the most valuable type-strain genomes for metagenomic binning, comparative biology and taxonomic classification.</title>
        <authorList>
            <person name="Goeker M."/>
        </authorList>
    </citation>
    <scope>NUCLEOTIDE SEQUENCE [LARGE SCALE GENOMIC DNA]</scope>
    <source>
        <strain evidence="2 3">DSM 27563</strain>
    </source>
</reference>
<protein>
    <submittedName>
        <fullName evidence="2">Uncharacterized protein YprB with RNaseH-like and TPR domain</fullName>
    </submittedName>
</protein>
<dbReference type="EMBL" id="JAGGLJ010000005">
    <property type="protein sequence ID" value="MBP2025129.1"/>
    <property type="molecule type" value="Genomic_DNA"/>
</dbReference>
<dbReference type="InterPro" id="IPR038720">
    <property type="entry name" value="YprB_RNase_H-like_dom"/>
</dbReference>
<dbReference type="Proteomes" id="UP001519306">
    <property type="component" value="Unassembled WGS sequence"/>
</dbReference>
<sequence>MKKLNYDFNINDDFILNKFQNSVVLDIETTGLSRKYNNIFLIGLCEIKKNSSVELFFAEDLGEEYDILKEIKPYLDKNIITFNGNSFDIPFIKEKYDFYNMDFPQVEGFDLYRYIKNYKHILNLKNYKQKSLEEYLNINRDEFISGAEVVSSYRDYLINKDYENFKDVIVHNRDDIIGLTNSLKVVEEIEEINSIEIKEKLFIINTINFDKNTLIINGKTNFKTTSYFNYFNYSLISKNKYFTITIPTHRAKYDNNRFCNFVLKSEFPNVQNKIKIPSPKEILILKLDGILFKNVYEIVKRILEENF</sequence>
<dbReference type="InterPro" id="IPR036397">
    <property type="entry name" value="RNaseH_sf"/>
</dbReference>
<keyword evidence="3" id="KW-1185">Reference proteome</keyword>
<feature type="domain" description="YprB ribonuclease H-like" evidence="1">
    <location>
        <begin position="24"/>
        <end position="179"/>
    </location>
</feature>
<dbReference type="InterPro" id="IPR012337">
    <property type="entry name" value="RNaseH-like_sf"/>
</dbReference>
<organism evidence="2 3">
    <name type="scientific">Peptoniphilus stercorisuis</name>
    <dbReference type="NCBI Taxonomy" id="1436965"/>
    <lineage>
        <taxon>Bacteria</taxon>
        <taxon>Bacillati</taxon>
        <taxon>Bacillota</taxon>
        <taxon>Tissierellia</taxon>
        <taxon>Tissierellales</taxon>
        <taxon>Peptoniphilaceae</taxon>
        <taxon>Peptoniphilus</taxon>
    </lineage>
</organism>
<dbReference type="Gene3D" id="3.30.420.10">
    <property type="entry name" value="Ribonuclease H-like superfamily/Ribonuclease H"/>
    <property type="match status" value="1"/>
</dbReference>
<dbReference type="PANTHER" id="PTHR38462:SF1">
    <property type="entry name" value="YPRB RIBONUCLEASE H-LIKE DOMAIN-CONTAINING PROTEIN"/>
    <property type="match status" value="1"/>
</dbReference>
<accession>A0ABS4KER3</accession>
<dbReference type="PANTHER" id="PTHR38462">
    <property type="entry name" value="EXONUCLEASE-LIKE PROTEIN"/>
    <property type="match status" value="1"/>
</dbReference>
<name>A0ABS4KER3_9FIRM</name>
<gene>
    <name evidence="2" type="ORF">J2Z71_000654</name>
</gene>
<evidence type="ECO:0000313" key="3">
    <source>
        <dbReference type="Proteomes" id="UP001519306"/>
    </source>
</evidence>
<dbReference type="SUPFAM" id="SSF53098">
    <property type="entry name" value="Ribonuclease H-like"/>
    <property type="match status" value="1"/>
</dbReference>
<evidence type="ECO:0000259" key="1">
    <source>
        <dbReference type="Pfam" id="PF13482"/>
    </source>
</evidence>
<dbReference type="RefSeq" id="WP_210060429.1">
    <property type="nucleotide sequence ID" value="NZ_JAGGLJ010000005.1"/>
</dbReference>
<dbReference type="Pfam" id="PF13482">
    <property type="entry name" value="RNase_H_2"/>
    <property type="match status" value="1"/>
</dbReference>
<comment type="caution">
    <text evidence="2">The sequence shown here is derived from an EMBL/GenBank/DDBJ whole genome shotgun (WGS) entry which is preliminary data.</text>
</comment>